<organism evidence="2 3">
    <name type="scientific">Dreissena polymorpha</name>
    <name type="common">Zebra mussel</name>
    <name type="synonym">Mytilus polymorpha</name>
    <dbReference type="NCBI Taxonomy" id="45954"/>
    <lineage>
        <taxon>Eukaryota</taxon>
        <taxon>Metazoa</taxon>
        <taxon>Spiralia</taxon>
        <taxon>Lophotrochozoa</taxon>
        <taxon>Mollusca</taxon>
        <taxon>Bivalvia</taxon>
        <taxon>Autobranchia</taxon>
        <taxon>Heteroconchia</taxon>
        <taxon>Euheterodonta</taxon>
        <taxon>Imparidentia</taxon>
        <taxon>Neoheterodontei</taxon>
        <taxon>Myida</taxon>
        <taxon>Dreissenoidea</taxon>
        <taxon>Dreissenidae</taxon>
        <taxon>Dreissena</taxon>
    </lineage>
</organism>
<keyword evidence="3" id="KW-1185">Reference proteome</keyword>
<proteinExistence type="predicted"/>
<comment type="caution">
    <text evidence="2">The sequence shown here is derived from an EMBL/GenBank/DDBJ whole genome shotgun (WGS) entry which is preliminary data.</text>
</comment>
<dbReference type="InterPro" id="IPR024655">
    <property type="entry name" value="Asl1_glyco_hydro_catalytic"/>
</dbReference>
<dbReference type="Pfam" id="PF11790">
    <property type="entry name" value="Glyco_hydro_cc"/>
    <property type="match status" value="1"/>
</dbReference>
<name>A0A9D4GDH5_DREPO</name>
<reference evidence="2" key="2">
    <citation type="submission" date="2020-11" db="EMBL/GenBank/DDBJ databases">
        <authorList>
            <person name="McCartney M.A."/>
            <person name="Auch B."/>
            <person name="Kono T."/>
            <person name="Mallez S."/>
            <person name="Becker A."/>
            <person name="Gohl D.M."/>
            <person name="Silverstein K.A.T."/>
            <person name="Koren S."/>
            <person name="Bechman K.B."/>
            <person name="Herman A."/>
            <person name="Abrahante J.E."/>
            <person name="Garbe J."/>
        </authorList>
    </citation>
    <scope>NUCLEOTIDE SEQUENCE</scope>
    <source>
        <strain evidence="2">Duluth1</strain>
        <tissue evidence="2">Whole animal</tissue>
    </source>
</reference>
<protein>
    <recommendedName>
        <fullName evidence="1">Asl1-like glycosyl hydrolase catalytic domain-containing protein</fullName>
    </recommendedName>
</protein>
<evidence type="ECO:0000313" key="3">
    <source>
        <dbReference type="Proteomes" id="UP000828390"/>
    </source>
</evidence>
<dbReference type="EMBL" id="JAIWYP010000006">
    <property type="protein sequence ID" value="KAH3813388.1"/>
    <property type="molecule type" value="Genomic_DNA"/>
</dbReference>
<dbReference type="Proteomes" id="UP000828390">
    <property type="component" value="Unassembled WGS sequence"/>
</dbReference>
<accession>A0A9D4GDH5</accession>
<evidence type="ECO:0000313" key="2">
    <source>
        <dbReference type="EMBL" id="KAH3813388.1"/>
    </source>
</evidence>
<reference evidence="2" key="1">
    <citation type="journal article" date="2019" name="bioRxiv">
        <title>The Genome of the Zebra Mussel, Dreissena polymorpha: A Resource for Invasive Species Research.</title>
        <authorList>
            <person name="McCartney M.A."/>
            <person name="Auch B."/>
            <person name="Kono T."/>
            <person name="Mallez S."/>
            <person name="Zhang Y."/>
            <person name="Obille A."/>
            <person name="Becker A."/>
            <person name="Abrahante J.E."/>
            <person name="Garbe J."/>
            <person name="Badalamenti J.P."/>
            <person name="Herman A."/>
            <person name="Mangelson H."/>
            <person name="Liachko I."/>
            <person name="Sullivan S."/>
            <person name="Sone E.D."/>
            <person name="Koren S."/>
            <person name="Silverstein K.A.T."/>
            <person name="Beckman K.B."/>
            <person name="Gohl D.M."/>
        </authorList>
    </citation>
    <scope>NUCLEOTIDE SEQUENCE</scope>
    <source>
        <strain evidence="2">Duluth1</strain>
        <tissue evidence="2">Whole animal</tissue>
    </source>
</reference>
<evidence type="ECO:0000259" key="1">
    <source>
        <dbReference type="Pfam" id="PF11790"/>
    </source>
</evidence>
<gene>
    <name evidence="2" type="ORF">DPMN_141844</name>
</gene>
<sequence length="69" mass="7881">MTPTNCRYSWGKDYEQFKHACPNSHAAPFVPMVWSLHSGQSIHIASGSQYLLGFNEPDFAEQVMRYSVE</sequence>
<dbReference type="AlphaFoldDB" id="A0A9D4GDH5"/>
<feature type="domain" description="Asl1-like glycosyl hydrolase catalytic" evidence="1">
    <location>
        <begin position="7"/>
        <end position="63"/>
    </location>
</feature>